<keyword evidence="4" id="KW-0812">Transmembrane</keyword>
<evidence type="ECO:0000313" key="6">
    <source>
        <dbReference type="EMBL" id="GGC63699.1"/>
    </source>
</evidence>
<dbReference type="Proteomes" id="UP000641514">
    <property type="component" value="Unassembled WGS sequence"/>
</dbReference>
<dbReference type="SUPFAM" id="SSF55874">
    <property type="entry name" value="ATPase domain of HSP90 chaperone/DNA topoisomerase II/histidine kinase"/>
    <property type="match status" value="1"/>
</dbReference>
<feature type="transmembrane region" description="Helical" evidence="4">
    <location>
        <begin position="51"/>
        <end position="71"/>
    </location>
</feature>
<feature type="transmembrane region" description="Helical" evidence="4">
    <location>
        <begin position="159"/>
        <end position="178"/>
    </location>
</feature>
<sequence>MWHRQDVREEGSAVARTTRVLGLALGLAGIAFIGIEYAVVSEQMLRNPLWWLIPAVIVVPGMYCAMIVAALRGSARAVRALCGWFPVAYLPVVATIPVAFEYRGLAPIDSPWPLLVGSGTIITASFVLPMRFIVVLATVYAGMHGIAIAWTQFDVTWSWAIRDGVSIAMIGVIFAGVVRSVERNAHLIDQEIDTLRNATMQRARAAAIGQERERVDALIHDTTVSTFVAVNSRAPLAALQESARQSLATLDRLTHEDDSDSYVDAQELTARLRQVVTDISDDISTEIHAEAEASTYPIEVARMLQEVIAEAARNSMRHAGGNARRELRITVLPDSVHVVFSDNGVGFVPDDIPPRRLGIRVGMLGRVAHIPGARITIDSAPGTGTTVSLRWHRHD</sequence>
<evidence type="ECO:0000259" key="5">
    <source>
        <dbReference type="Pfam" id="PF02518"/>
    </source>
</evidence>
<keyword evidence="2 6" id="KW-0418">Kinase</keyword>
<dbReference type="Pfam" id="PF02518">
    <property type="entry name" value="HATPase_c"/>
    <property type="match status" value="1"/>
</dbReference>
<name>A0A916U7P3_9ACTN</name>
<evidence type="ECO:0000256" key="3">
    <source>
        <dbReference type="ARBA" id="ARBA00023012"/>
    </source>
</evidence>
<evidence type="ECO:0000313" key="7">
    <source>
        <dbReference type="Proteomes" id="UP000641514"/>
    </source>
</evidence>
<keyword evidence="7" id="KW-1185">Reference proteome</keyword>
<keyword evidence="1" id="KW-0808">Transferase</keyword>
<keyword evidence="4" id="KW-0472">Membrane</keyword>
<evidence type="ECO:0000256" key="2">
    <source>
        <dbReference type="ARBA" id="ARBA00022777"/>
    </source>
</evidence>
<organism evidence="6 7">
    <name type="scientific">Hoyosella rhizosphaerae</name>
    <dbReference type="NCBI Taxonomy" id="1755582"/>
    <lineage>
        <taxon>Bacteria</taxon>
        <taxon>Bacillati</taxon>
        <taxon>Actinomycetota</taxon>
        <taxon>Actinomycetes</taxon>
        <taxon>Mycobacteriales</taxon>
        <taxon>Hoyosellaceae</taxon>
        <taxon>Hoyosella</taxon>
    </lineage>
</organism>
<dbReference type="AlphaFoldDB" id="A0A916U7P3"/>
<keyword evidence="4" id="KW-1133">Transmembrane helix</keyword>
<feature type="domain" description="Histidine kinase/HSP90-like ATPase" evidence="5">
    <location>
        <begin position="301"/>
        <end position="392"/>
    </location>
</feature>
<reference evidence="6" key="1">
    <citation type="journal article" date="2014" name="Int. J. Syst. Evol. Microbiol.">
        <title>Complete genome sequence of Corynebacterium casei LMG S-19264T (=DSM 44701T), isolated from a smear-ripened cheese.</title>
        <authorList>
            <consortium name="US DOE Joint Genome Institute (JGI-PGF)"/>
            <person name="Walter F."/>
            <person name="Albersmeier A."/>
            <person name="Kalinowski J."/>
            <person name="Ruckert C."/>
        </authorList>
    </citation>
    <scope>NUCLEOTIDE SEQUENCE</scope>
    <source>
        <strain evidence="6">CGMCC 1.15478</strain>
    </source>
</reference>
<dbReference type="PANTHER" id="PTHR24421:SF61">
    <property type="entry name" value="OXYGEN SENSOR HISTIDINE KINASE NREB"/>
    <property type="match status" value="1"/>
</dbReference>
<keyword evidence="3" id="KW-0902">Two-component regulatory system</keyword>
<feature type="transmembrane region" description="Helical" evidence="4">
    <location>
        <begin position="20"/>
        <end position="39"/>
    </location>
</feature>
<evidence type="ECO:0000256" key="4">
    <source>
        <dbReference type="SAM" id="Phobius"/>
    </source>
</evidence>
<dbReference type="InterPro" id="IPR036890">
    <property type="entry name" value="HATPase_C_sf"/>
</dbReference>
<feature type="transmembrane region" description="Helical" evidence="4">
    <location>
        <begin position="78"/>
        <end position="100"/>
    </location>
</feature>
<evidence type="ECO:0000256" key="1">
    <source>
        <dbReference type="ARBA" id="ARBA00022679"/>
    </source>
</evidence>
<protein>
    <submittedName>
        <fullName evidence="6">Histidine kinase</fullName>
    </submittedName>
</protein>
<dbReference type="GO" id="GO:0016301">
    <property type="term" value="F:kinase activity"/>
    <property type="evidence" value="ECO:0007669"/>
    <property type="project" value="UniProtKB-KW"/>
</dbReference>
<comment type="caution">
    <text evidence="6">The sequence shown here is derived from an EMBL/GenBank/DDBJ whole genome shotgun (WGS) entry which is preliminary data.</text>
</comment>
<dbReference type="EMBL" id="BMJH01000001">
    <property type="protein sequence ID" value="GGC63699.1"/>
    <property type="molecule type" value="Genomic_DNA"/>
</dbReference>
<accession>A0A916U7P3</accession>
<dbReference type="InterPro" id="IPR003594">
    <property type="entry name" value="HATPase_dom"/>
</dbReference>
<dbReference type="GO" id="GO:0000160">
    <property type="term" value="P:phosphorelay signal transduction system"/>
    <property type="evidence" value="ECO:0007669"/>
    <property type="project" value="UniProtKB-KW"/>
</dbReference>
<gene>
    <name evidence="6" type="primary">liaS</name>
    <name evidence="6" type="ORF">GCM10011410_15170</name>
</gene>
<dbReference type="CDD" id="cd16917">
    <property type="entry name" value="HATPase_UhpB-NarQ-NarX-like"/>
    <property type="match status" value="1"/>
</dbReference>
<dbReference type="Gene3D" id="3.30.565.10">
    <property type="entry name" value="Histidine kinase-like ATPase, C-terminal domain"/>
    <property type="match status" value="1"/>
</dbReference>
<proteinExistence type="predicted"/>
<dbReference type="RefSeq" id="WP_188672205.1">
    <property type="nucleotide sequence ID" value="NZ_BMJH01000001.1"/>
</dbReference>
<dbReference type="PANTHER" id="PTHR24421">
    <property type="entry name" value="NITRATE/NITRITE SENSOR PROTEIN NARX-RELATED"/>
    <property type="match status" value="1"/>
</dbReference>
<reference evidence="6" key="2">
    <citation type="submission" date="2020-09" db="EMBL/GenBank/DDBJ databases">
        <authorList>
            <person name="Sun Q."/>
            <person name="Zhou Y."/>
        </authorList>
    </citation>
    <scope>NUCLEOTIDE SEQUENCE</scope>
    <source>
        <strain evidence="6">CGMCC 1.15478</strain>
    </source>
</reference>
<dbReference type="InterPro" id="IPR050482">
    <property type="entry name" value="Sensor_HK_TwoCompSys"/>
</dbReference>